<dbReference type="Proteomes" id="UP000005090">
    <property type="component" value="Chromosome"/>
</dbReference>
<evidence type="ECO:0000313" key="16">
    <source>
        <dbReference type="EMBL" id="EIC28334.1"/>
    </source>
</evidence>
<keyword evidence="9" id="KW-0511">Multifunctional enzyme</keyword>
<name>H8GNA5_METAL</name>
<evidence type="ECO:0000259" key="14">
    <source>
        <dbReference type="Pfam" id="PF00912"/>
    </source>
</evidence>
<dbReference type="InterPro" id="IPR009647">
    <property type="entry name" value="PBP_C"/>
</dbReference>
<dbReference type="AlphaFoldDB" id="H8GNA5"/>
<evidence type="ECO:0000256" key="8">
    <source>
        <dbReference type="ARBA" id="ARBA00022801"/>
    </source>
</evidence>
<evidence type="ECO:0000259" key="13">
    <source>
        <dbReference type="Pfam" id="PF00905"/>
    </source>
</evidence>
<evidence type="ECO:0000313" key="17">
    <source>
        <dbReference type="Proteomes" id="UP000005090"/>
    </source>
</evidence>
<comment type="similarity">
    <text evidence="3">In the N-terminal section; belongs to the glycosyltransferase 51 family.</text>
</comment>
<feature type="domain" description="Penicillin-binding C-terminal" evidence="15">
    <location>
        <begin position="698"/>
        <end position="780"/>
    </location>
</feature>
<dbReference type="InterPro" id="IPR023346">
    <property type="entry name" value="Lysozyme-like_dom_sf"/>
</dbReference>
<dbReference type="EC" id="2.4.99.28" evidence="10"/>
<dbReference type="STRING" id="686340.Metal_0483"/>
<dbReference type="InterPro" id="IPR050396">
    <property type="entry name" value="Glycosyltr_51/Transpeptidase"/>
</dbReference>
<keyword evidence="7" id="KW-0808">Transferase</keyword>
<dbReference type="UniPathway" id="UPA00219"/>
<dbReference type="GO" id="GO:0008955">
    <property type="term" value="F:peptidoglycan glycosyltransferase activity"/>
    <property type="evidence" value="ECO:0007669"/>
    <property type="project" value="UniProtKB-EC"/>
</dbReference>
<dbReference type="SUPFAM" id="SSF56601">
    <property type="entry name" value="beta-lactamase/transpeptidase-like"/>
    <property type="match status" value="1"/>
</dbReference>
<evidence type="ECO:0000256" key="9">
    <source>
        <dbReference type="ARBA" id="ARBA00023268"/>
    </source>
</evidence>
<dbReference type="InterPro" id="IPR001460">
    <property type="entry name" value="PCN-bd_Tpept"/>
</dbReference>
<dbReference type="PANTHER" id="PTHR32282:SF15">
    <property type="entry name" value="PENICILLIN-BINDING PROTEIN 1C"/>
    <property type="match status" value="1"/>
</dbReference>
<sequence>MTRNQAGLPRNPLHAHGWFRAAVLGLATVWLVLGAVKYFPKSSLSDAYPKSTAIYARHGELLRLTLASDGQFRLWTPLEQIPVHLRAAVLLYEDRWFYRHPGVNPWALARAAWATLTNNGRQGGSTITMQVARQLYRIDSRRYFGKLRQIAFALWLDLRYGKDEILEAYLNGVSYGGNIVGIGAASRIYFHKPAVELNRIEAVTLAVIPQNPARRVPIHHELPKALLAARQRLWQNWLDEFPEDRRYAADLALPLPVYGRSELAIEAPHLTDLLLQRCAGAEAILSSLDRTVQKSVERSIRHFLAANRDKGVRNAAALLVDTNSMQVRAMVGSADYRNAAIDGQVNGTLAKRSPGSTLKPFVYALALDQGLVHPRTILADLPTAFGPYSPENFDGRFIGPVTVQEALIRSRNVPAVRVAAKLSRPTFYQFLLRAGVSRLRDEPHYGLSLALGGGEVTMEELAELYALLINRGKLGRLNYCGSPGRAESEATEPLALLSSAAAYITLDMLKHNPRPDSKRPDRPETAWKTGTSWGFRDAWSIGIAGHYVLAVWVGNFDGTKNPALVGGKAAAPLFFSILDGLRAQSLLPGLADPIPSFKPDTVAEVEVCAASGDLPNADCPVRAKTWFIPGKSPIRTSTLHRAVHFDRQTGRIVCPDAPQSRREIVEFWDSEMLRLFEQAGMPRRPAPPLPACYRNPAEEDGGLRIISPLKSGIYALRLGKPSTLALKATTAANGNIYWFANRSFIAGTAPSETYSWLPGQPGHYLISVVDADGHAASTEIRVELAP</sequence>
<accession>H8GNA5</accession>
<organism evidence="16 17">
    <name type="scientific">Methylomicrobium album BG8</name>
    <dbReference type="NCBI Taxonomy" id="686340"/>
    <lineage>
        <taxon>Bacteria</taxon>
        <taxon>Pseudomonadati</taxon>
        <taxon>Pseudomonadota</taxon>
        <taxon>Gammaproteobacteria</taxon>
        <taxon>Methylococcales</taxon>
        <taxon>Methylococcaceae</taxon>
        <taxon>Methylomicrobium</taxon>
    </lineage>
</organism>
<keyword evidence="6" id="KW-0328">Glycosyltransferase</keyword>
<evidence type="ECO:0000256" key="12">
    <source>
        <dbReference type="SAM" id="Phobius"/>
    </source>
</evidence>
<keyword evidence="5" id="KW-0645">Protease</keyword>
<comment type="pathway">
    <text evidence="1">Cell wall biogenesis; peptidoglycan biosynthesis.</text>
</comment>
<keyword evidence="17" id="KW-1185">Reference proteome</keyword>
<evidence type="ECO:0000256" key="10">
    <source>
        <dbReference type="ARBA" id="ARBA00044770"/>
    </source>
</evidence>
<dbReference type="InterPro" id="IPR001264">
    <property type="entry name" value="Glyco_trans_51"/>
</dbReference>
<keyword evidence="12" id="KW-1133">Transmembrane helix</keyword>
<keyword evidence="4" id="KW-0121">Carboxypeptidase</keyword>
<reference evidence="16 17" key="1">
    <citation type="journal article" date="2013" name="Genome Announc.">
        <title>Genome Sequence of the Obligate Gammaproteobacterial Methanotroph Methylomicrobium album Strain BG8.</title>
        <authorList>
            <person name="Kits K.D."/>
            <person name="Kalyuzhnaya M.G."/>
            <person name="Klotz M.G."/>
            <person name="Jetten M.S."/>
            <person name="Op den Camp H.J."/>
            <person name="Vuilleumier S."/>
            <person name="Bringel F."/>
            <person name="Dispirito A.A."/>
            <person name="Murrell J.C."/>
            <person name="Bruce D."/>
            <person name="Cheng J.F."/>
            <person name="Copeland A."/>
            <person name="Goodwin L."/>
            <person name="Hauser L."/>
            <person name="Lajus A."/>
            <person name="Land M.L."/>
            <person name="Lapidus A."/>
            <person name="Lucas S."/>
            <person name="Medigue C."/>
            <person name="Pitluck S."/>
            <person name="Woyke T."/>
            <person name="Zeytun A."/>
            <person name="Stein L.Y."/>
        </authorList>
    </citation>
    <scope>NUCLEOTIDE SEQUENCE [LARGE SCALE GENOMIC DNA]</scope>
    <source>
        <strain evidence="16 17">BG8</strain>
    </source>
</reference>
<evidence type="ECO:0000256" key="6">
    <source>
        <dbReference type="ARBA" id="ARBA00022676"/>
    </source>
</evidence>
<dbReference type="RefSeq" id="WP_005369276.1">
    <property type="nucleotide sequence ID" value="NZ_CM001475.1"/>
</dbReference>
<dbReference type="EMBL" id="CM001475">
    <property type="protein sequence ID" value="EIC28334.1"/>
    <property type="molecule type" value="Genomic_DNA"/>
</dbReference>
<keyword evidence="8" id="KW-0378">Hydrolase</keyword>
<dbReference type="eggNOG" id="COG4953">
    <property type="taxonomic scope" value="Bacteria"/>
</dbReference>
<dbReference type="Gene3D" id="3.40.710.10">
    <property type="entry name" value="DD-peptidase/beta-lactamase superfamily"/>
    <property type="match status" value="1"/>
</dbReference>
<keyword evidence="12" id="KW-0472">Membrane</keyword>
<feature type="transmembrane region" description="Helical" evidence="12">
    <location>
        <begin position="21"/>
        <end position="39"/>
    </location>
</feature>
<evidence type="ECO:0000256" key="5">
    <source>
        <dbReference type="ARBA" id="ARBA00022670"/>
    </source>
</evidence>
<evidence type="ECO:0000256" key="1">
    <source>
        <dbReference type="ARBA" id="ARBA00004752"/>
    </source>
</evidence>
<evidence type="ECO:0000256" key="3">
    <source>
        <dbReference type="ARBA" id="ARBA00007739"/>
    </source>
</evidence>
<dbReference type="InterPro" id="IPR036950">
    <property type="entry name" value="PBP_transglycosylase"/>
</dbReference>
<evidence type="ECO:0000256" key="2">
    <source>
        <dbReference type="ARBA" id="ARBA00007090"/>
    </source>
</evidence>
<dbReference type="Pfam" id="PF00905">
    <property type="entry name" value="Transpeptidase"/>
    <property type="match status" value="1"/>
</dbReference>
<comment type="similarity">
    <text evidence="2">In the C-terminal section; belongs to the transpeptidase family.</text>
</comment>
<dbReference type="GO" id="GO:0030288">
    <property type="term" value="C:outer membrane-bounded periplasmic space"/>
    <property type="evidence" value="ECO:0007669"/>
    <property type="project" value="TreeGrafter"/>
</dbReference>
<feature type="domain" description="Glycosyl transferase family 51" evidence="14">
    <location>
        <begin position="70"/>
        <end position="228"/>
    </location>
</feature>
<dbReference type="GO" id="GO:0006508">
    <property type="term" value="P:proteolysis"/>
    <property type="evidence" value="ECO:0007669"/>
    <property type="project" value="UniProtKB-KW"/>
</dbReference>
<protein>
    <recommendedName>
        <fullName evidence="10">peptidoglycan glycosyltransferase</fullName>
        <ecNumber evidence="10">2.4.99.28</ecNumber>
    </recommendedName>
</protein>
<dbReference type="NCBIfam" id="TIGR02073">
    <property type="entry name" value="PBP_1c"/>
    <property type="match status" value="1"/>
</dbReference>
<comment type="catalytic activity">
    <reaction evidence="11">
        <text>[GlcNAc-(1-&gt;4)-Mur2Ac(oyl-L-Ala-gamma-D-Glu-L-Lys-D-Ala-D-Ala)](n)-di-trans,octa-cis-undecaprenyl diphosphate + beta-D-GlcNAc-(1-&gt;4)-Mur2Ac(oyl-L-Ala-gamma-D-Glu-L-Lys-D-Ala-D-Ala)-di-trans,octa-cis-undecaprenyl diphosphate = [GlcNAc-(1-&gt;4)-Mur2Ac(oyl-L-Ala-gamma-D-Glu-L-Lys-D-Ala-D-Ala)](n+1)-di-trans,octa-cis-undecaprenyl diphosphate + di-trans,octa-cis-undecaprenyl diphosphate + H(+)</text>
        <dbReference type="Rhea" id="RHEA:23708"/>
        <dbReference type="Rhea" id="RHEA-COMP:9602"/>
        <dbReference type="Rhea" id="RHEA-COMP:9603"/>
        <dbReference type="ChEBI" id="CHEBI:15378"/>
        <dbReference type="ChEBI" id="CHEBI:58405"/>
        <dbReference type="ChEBI" id="CHEBI:60033"/>
        <dbReference type="ChEBI" id="CHEBI:78435"/>
        <dbReference type="EC" id="2.4.99.28"/>
    </reaction>
</comment>
<proteinExistence type="inferred from homology"/>
<dbReference type="InterPro" id="IPR012338">
    <property type="entry name" value="Beta-lactam/transpept-like"/>
</dbReference>
<dbReference type="GO" id="GO:0004180">
    <property type="term" value="F:carboxypeptidase activity"/>
    <property type="evidence" value="ECO:0007669"/>
    <property type="project" value="UniProtKB-KW"/>
</dbReference>
<dbReference type="Gene3D" id="1.10.3810.10">
    <property type="entry name" value="Biosynthetic peptidoglycan transglycosylase-like"/>
    <property type="match status" value="1"/>
</dbReference>
<dbReference type="HOGENOM" id="CLU_006354_7_3_6"/>
<dbReference type="SUPFAM" id="SSF53955">
    <property type="entry name" value="Lysozyme-like"/>
    <property type="match status" value="1"/>
</dbReference>
<gene>
    <name evidence="16" type="ORF">Metal_0483</name>
</gene>
<keyword evidence="12" id="KW-0812">Transmembrane</keyword>
<dbReference type="Pfam" id="PF00912">
    <property type="entry name" value="Transgly"/>
    <property type="match status" value="1"/>
</dbReference>
<dbReference type="Pfam" id="PF06832">
    <property type="entry name" value="BiPBP_C"/>
    <property type="match status" value="1"/>
</dbReference>
<dbReference type="InterPro" id="IPR011815">
    <property type="entry name" value="PBP_1c"/>
</dbReference>
<dbReference type="GO" id="GO:0009252">
    <property type="term" value="P:peptidoglycan biosynthetic process"/>
    <property type="evidence" value="ECO:0007669"/>
    <property type="project" value="UniProtKB-UniPathway"/>
</dbReference>
<evidence type="ECO:0000256" key="4">
    <source>
        <dbReference type="ARBA" id="ARBA00022645"/>
    </source>
</evidence>
<evidence type="ECO:0000256" key="7">
    <source>
        <dbReference type="ARBA" id="ARBA00022679"/>
    </source>
</evidence>
<feature type="domain" description="Penicillin-binding protein transpeptidase" evidence="13">
    <location>
        <begin position="316"/>
        <end position="528"/>
    </location>
</feature>
<dbReference type="PANTHER" id="PTHR32282">
    <property type="entry name" value="BINDING PROTEIN TRANSPEPTIDASE, PUTATIVE-RELATED"/>
    <property type="match status" value="1"/>
</dbReference>
<dbReference type="GO" id="GO:0008658">
    <property type="term" value="F:penicillin binding"/>
    <property type="evidence" value="ECO:0007669"/>
    <property type="project" value="InterPro"/>
</dbReference>
<evidence type="ECO:0000256" key="11">
    <source>
        <dbReference type="ARBA" id="ARBA00049902"/>
    </source>
</evidence>
<evidence type="ECO:0000259" key="15">
    <source>
        <dbReference type="Pfam" id="PF06832"/>
    </source>
</evidence>